<evidence type="ECO:0000256" key="1">
    <source>
        <dbReference type="ARBA" id="ARBA00004141"/>
    </source>
</evidence>
<comment type="similarity">
    <text evidence="5">Belongs to the PRA1 family.</text>
</comment>
<evidence type="ECO:0000256" key="2">
    <source>
        <dbReference type="ARBA" id="ARBA00022692"/>
    </source>
</evidence>
<evidence type="ECO:0000256" key="4">
    <source>
        <dbReference type="ARBA" id="ARBA00023136"/>
    </source>
</evidence>
<proteinExistence type="inferred from homology"/>
<name>A0A6M2DLD3_XENCH</name>
<dbReference type="AlphaFoldDB" id="A0A6M2DLD3"/>
<comment type="subcellular location">
    <subcellularLocation>
        <location evidence="1 5">Membrane</location>
        <topology evidence="1 5">Multi-pass membrane protein</topology>
    </subcellularLocation>
</comment>
<keyword evidence="3 5" id="KW-1133">Transmembrane helix</keyword>
<evidence type="ECO:0000256" key="5">
    <source>
        <dbReference type="RuleBase" id="RU363107"/>
    </source>
</evidence>
<keyword evidence="4 5" id="KW-0472">Membrane</keyword>
<evidence type="ECO:0000313" key="6">
    <source>
        <dbReference type="EMBL" id="NOV47125.1"/>
    </source>
</evidence>
<organism evidence="6">
    <name type="scientific">Xenopsylla cheopis</name>
    <name type="common">Oriental rat flea</name>
    <name type="synonym">Pulex cheopis</name>
    <dbReference type="NCBI Taxonomy" id="163159"/>
    <lineage>
        <taxon>Eukaryota</taxon>
        <taxon>Metazoa</taxon>
        <taxon>Ecdysozoa</taxon>
        <taxon>Arthropoda</taxon>
        <taxon>Hexapoda</taxon>
        <taxon>Insecta</taxon>
        <taxon>Pterygota</taxon>
        <taxon>Neoptera</taxon>
        <taxon>Endopterygota</taxon>
        <taxon>Siphonaptera</taxon>
        <taxon>Pulicidae</taxon>
        <taxon>Xenopsyllinae</taxon>
        <taxon>Xenopsylla</taxon>
    </lineage>
</organism>
<sequence>MDKLSELRADLAPVRNLHDFIADTARFQLPNFGDLEKWGNRVVNNLLYYQTNYFLIALIILLSMTLAYPLSMFVGFSVTALGYISYNHMSHIEGTVKTFKDTHPLAAFGSVAAVSIFVLYLLGFLVIFSLSLLLPFCITFVHASLRKRNIKNKLTNKVEEMGIKKSPMGLFLSAMSLEPEIFK</sequence>
<protein>
    <recommendedName>
        <fullName evidence="5">PRA1 family protein</fullName>
    </recommendedName>
</protein>
<comment type="caution">
    <text evidence="5">Lacks conserved residue(s) required for the propagation of feature annotation.</text>
</comment>
<dbReference type="PANTHER" id="PTHR12859">
    <property type="entry name" value="PRA1 PROTEIN"/>
    <property type="match status" value="1"/>
</dbReference>
<dbReference type="GO" id="GO:0016020">
    <property type="term" value="C:membrane"/>
    <property type="evidence" value="ECO:0007669"/>
    <property type="project" value="UniProtKB-SubCell"/>
</dbReference>
<feature type="transmembrane region" description="Helical" evidence="5">
    <location>
        <begin position="53"/>
        <end position="84"/>
    </location>
</feature>
<evidence type="ECO:0000256" key="3">
    <source>
        <dbReference type="ARBA" id="ARBA00022989"/>
    </source>
</evidence>
<reference evidence="6" key="1">
    <citation type="submission" date="2020-03" db="EMBL/GenBank/DDBJ databases">
        <title>Transcriptomic Profiling of the Digestive Tract of the Rat Flea, Xenopsylla cheopis, Following Blood Feeding and Infection with Yersinia pestis.</title>
        <authorList>
            <person name="Bland D.M."/>
            <person name="Martens C.A."/>
            <person name="Virtaneva K."/>
            <person name="Kanakabandi K."/>
            <person name="Long D."/>
            <person name="Rosenke R."/>
            <person name="Saturday G.A."/>
            <person name="Hoyt F.H."/>
            <person name="Bruno D.P."/>
            <person name="Ribeiro J.M.C."/>
            <person name="Hinnebusch J."/>
        </authorList>
    </citation>
    <scope>NUCLEOTIDE SEQUENCE</scope>
</reference>
<accession>A0A6M2DLD3</accession>
<dbReference type="InterPro" id="IPR004895">
    <property type="entry name" value="Prenylated_rab_accept_PRA1"/>
</dbReference>
<keyword evidence="2 5" id="KW-0812">Transmembrane</keyword>
<dbReference type="PANTHER" id="PTHR12859:SF0">
    <property type="entry name" value="PRA1 FAMILY PROTEIN"/>
    <property type="match status" value="1"/>
</dbReference>
<dbReference type="Pfam" id="PF03208">
    <property type="entry name" value="PRA1"/>
    <property type="match status" value="1"/>
</dbReference>
<dbReference type="EMBL" id="GIIL01003399">
    <property type="protein sequence ID" value="NOV47125.1"/>
    <property type="molecule type" value="Transcribed_RNA"/>
</dbReference>